<dbReference type="SUPFAM" id="SSF52096">
    <property type="entry name" value="ClpP/crotonase"/>
    <property type="match status" value="1"/>
</dbReference>
<evidence type="ECO:0000313" key="1">
    <source>
        <dbReference type="EMBL" id="MBB4617345.1"/>
    </source>
</evidence>
<dbReference type="RefSeq" id="WP_184113029.1">
    <property type="nucleotide sequence ID" value="NZ_JACHNY010000002.1"/>
</dbReference>
<dbReference type="Gene3D" id="3.90.226.10">
    <property type="entry name" value="2-enoyl-CoA Hydratase, Chain A, domain 1"/>
    <property type="match status" value="1"/>
</dbReference>
<dbReference type="PANTHER" id="PTHR11941">
    <property type="entry name" value="ENOYL-COA HYDRATASE-RELATED"/>
    <property type="match status" value="1"/>
</dbReference>
<gene>
    <name evidence="1" type="ORF">GGQ96_001465</name>
</gene>
<dbReference type="PANTHER" id="PTHR11941:SF54">
    <property type="entry name" value="ENOYL-COA HYDRATASE, MITOCHONDRIAL"/>
    <property type="match status" value="1"/>
</dbReference>
<dbReference type="InterPro" id="IPR001753">
    <property type="entry name" value="Enoyl-CoA_hydra/iso"/>
</dbReference>
<dbReference type="GO" id="GO:0006635">
    <property type="term" value="P:fatty acid beta-oxidation"/>
    <property type="evidence" value="ECO:0007669"/>
    <property type="project" value="TreeGrafter"/>
</dbReference>
<protein>
    <submittedName>
        <fullName evidence="1">Enoyl-CoA hydratase/carnithine racemase</fullName>
    </submittedName>
</protein>
<sequence>MIRVTRRAALATITLDRGGARNAILLSGWRQLAQIGPLVEDASLVVVRSADRVFSSGADLDELARLSAEPERRAPFREAMRAGIDAVAALPMPVVALVEGGCFGAAVALILACDWRIAGPDACFAVPPARLGIGYPAEDVARLAAQIGRGQAARLLFTAQTIDSGEARRIGLVETVAEAPDLALANDAAALRGLKRALVDPSDANHAASFDNSFTTERFARFAADRIARAD</sequence>
<reference evidence="1 2" key="1">
    <citation type="submission" date="2020-08" db="EMBL/GenBank/DDBJ databases">
        <title>Genomic Encyclopedia of Type Strains, Phase IV (KMG-IV): sequencing the most valuable type-strain genomes for metagenomic binning, comparative biology and taxonomic classification.</title>
        <authorList>
            <person name="Goeker M."/>
        </authorList>
    </citation>
    <scope>NUCLEOTIDE SEQUENCE [LARGE SCALE GENOMIC DNA]</scope>
    <source>
        <strain evidence="1 2">DSM 15867</strain>
    </source>
</reference>
<dbReference type="AlphaFoldDB" id="A0A7W7EZF0"/>
<comment type="caution">
    <text evidence="1">The sequence shown here is derived from an EMBL/GenBank/DDBJ whole genome shotgun (WGS) entry which is preliminary data.</text>
</comment>
<dbReference type="GO" id="GO:0003824">
    <property type="term" value="F:catalytic activity"/>
    <property type="evidence" value="ECO:0007669"/>
    <property type="project" value="UniProtKB-ARBA"/>
</dbReference>
<dbReference type="Proteomes" id="UP000574769">
    <property type="component" value="Unassembled WGS sequence"/>
</dbReference>
<evidence type="ECO:0000313" key="2">
    <source>
        <dbReference type="Proteomes" id="UP000574769"/>
    </source>
</evidence>
<dbReference type="EMBL" id="JACHNY010000002">
    <property type="protein sequence ID" value="MBB4617345.1"/>
    <property type="molecule type" value="Genomic_DNA"/>
</dbReference>
<name>A0A7W7EZF0_9SPHN</name>
<proteinExistence type="predicted"/>
<keyword evidence="2" id="KW-1185">Reference proteome</keyword>
<dbReference type="InterPro" id="IPR029045">
    <property type="entry name" value="ClpP/crotonase-like_dom_sf"/>
</dbReference>
<accession>A0A7W7EZF0</accession>
<dbReference type="CDD" id="cd06558">
    <property type="entry name" value="crotonase-like"/>
    <property type="match status" value="1"/>
</dbReference>
<dbReference type="Pfam" id="PF00378">
    <property type="entry name" value="ECH_1"/>
    <property type="match status" value="1"/>
</dbReference>
<organism evidence="1 2">
    <name type="scientific">Sphingomonas abaci</name>
    <dbReference type="NCBI Taxonomy" id="237611"/>
    <lineage>
        <taxon>Bacteria</taxon>
        <taxon>Pseudomonadati</taxon>
        <taxon>Pseudomonadota</taxon>
        <taxon>Alphaproteobacteria</taxon>
        <taxon>Sphingomonadales</taxon>
        <taxon>Sphingomonadaceae</taxon>
        <taxon>Sphingomonas</taxon>
    </lineage>
</organism>